<evidence type="ECO:0000259" key="3">
    <source>
        <dbReference type="Pfam" id="PF16344"/>
    </source>
</evidence>
<reference evidence="4 5" key="1">
    <citation type="submission" date="2020-09" db="EMBL/GenBank/DDBJ databases">
        <title>Sinomicrobium weinanense sp. nov., a halophilic bacteria isolated from saline-alkali soil.</title>
        <authorList>
            <person name="Wu P."/>
            <person name="Ren H."/>
            <person name="Mei Y."/>
            <person name="Liang Y."/>
            <person name="Chen Z."/>
        </authorList>
    </citation>
    <scope>NUCLEOTIDE SEQUENCE [LARGE SCALE GENOMIC DNA]</scope>
    <source>
        <strain evidence="4 5">FJxs</strain>
    </source>
</reference>
<dbReference type="PANTHER" id="PTHR30273:SF2">
    <property type="entry name" value="PROTEIN FECR"/>
    <property type="match status" value="1"/>
</dbReference>
<keyword evidence="5" id="KW-1185">Reference proteome</keyword>
<sequence length="367" mass="41559">MENLIVKYLNNEISPEELAELKEKLKDPGFKQLFEEYRKVNSLAELSIGNIKTDEKLKALEKAIGDRPNRVVRFSRQYFRYAAVFILAIAVVSVLSLIFKKGGLPDGDRNPAITLKLEDGTVKKITDDKPVITVDTYTRTKDINPETTKTNKTTTPLNELSVPYGKRVRVKLPDGSEVSLNAGSKLKYPSTFKEKGQRNVYLEGEGYFSVIRNEKVPFVVHTPKMDIEVLGTKFNVSSFSNDDRTTAVLVEGSVAVRETVTRKSVVIKPGQAAIAEDNGISVKKVEVSKYVAWTRGELLFIDDTFEDILKKLERHYNVSITNKAPSLNQVRYSGRFDTESIDQVLEAFKINTDFEYYIEKNRIIIKN</sequence>
<feature type="domain" description="Protein FecR C-terminal" evidence="3">
    <location>
        <begin position="298"/>
        <end position="365"/>
    </location>
</feature>
<accession>A0A926JQH4</accession>
<dbReference type="Gene3D" id="3.55.50.30">
    <property type="match status" value="1"/>
</dbReference>
<comment type="caution">
    <text evidence="4">The sequence shown here is derived from an EMBL/GenBank/DDBJ whole genome shotgun (WGS) entry which is preliminary data.</text>
</comment>
<keyword evidence="1" id="KW-0812">Transmembrane</keyword>
<feature type="transmembrane region" description="Helical" evidence="1">
    <location>
        <begin position="78"/>
        <end position="99"/>
    </location>
</feature>
<evidence type="ECO:0000256" key="1">
    <source>
        <dbReference type="SAM" id="Phobius"/>
    </source>
</evidence>
<keyword evidence="1" id="KW-0472">Membrane</keyword>
<dbReference type="Gene3D" id="2.60.120.1440">
    <property type="match status" value="1"/>
</dbReference>
<evidence type="ECO:0000259" key="2">
    <source>
        <dbReference type="Pfam" id="PF04773"/>
    </source>
</evidence>
<gene>
    <name evidence="4" type="ORF">IBL28_05620</name>
</gene>
<feature type="domain" description="FecR protein" evidence="2">
    <location>
        <begin position="161"/>
        <end position="254"/>
    </location>
</feature>
<organism evidence="4 5">
    <name type="scientific">Sinomicrobium weinanense</name>
    <dbReference type="NCBI Taxonomy" id="2842200"/>
    <lineage>
        <taxon>Bacteria</taxon>
        <taxon>Pseudomonadati</taxon>
        <taxon>Bacteroidota</taxon>
        <taxon>Flavobacteriia</taxon>
        <taxon>Flavobacteriales</taxon>
        <taxon>Flavobacteriaceae</taxon>
        <taxon>Sinomicrobium</taxon>
    </lineage>
</organism>
<dbReference type="AlphaFoldDB" id="A0A926JQH4"/>
<dbReference type="InterPro" id="IPR032508">
    <property type="entry name" value="FecR_C"/>
</dbReference>
<dbReference type="Proteomes" id="UP000653730">
    <property type="component" value="Unassembled WGS sequence"/>
</dbReference>
<proteinExistence type="predicted"/>
<dbReference type="InterPro" id="IPR006860">
    <property type="entry name" value="FecR"/>
</dbReference>
<dbReference type="Pfam" id="PF04773">
    <property type="entry name" value="FecR"/>
    <property type="match status" value="1"/>
</dbReference>
<dbReference type="RefSeq" id="WP_187964586.1">
    <property type="nucleotide sequence ID" value="NZ_JACVDC010000010.1"/>
</dbReference>
<protein>
    <submittedName>
        <fullName evidence="4">DUF4974 domain-containing protein</fullName>
    </submittedName>
</protein>
<evidence type="ECO:0000313" key="5">
    <source>
        <dbReference type="Proteomes" id="UP000653730"/>
    </source>
</evidence>
<dbReference type="PANTHER" id="PTHR30273">
    <property type="entry name" value="PERIPLASMIC SIGNAL SENSOR AND SIGMA FACTOR ACTIVATOR FECR-RELATED"/>
    <property type="match status" value="1"/>
</dbReference>
<name>A0A926JQH4_9FLAO</name>
<dbReference type="InterPro" id="IPR012373">
    <property type="entry name" value="Ferrdict_sens_TM"/>
</dbReference>
<dbReference type="Pfam" id="PF16344">
    <property type="entry name" value="FecR_C"/>
    <property type="match status" value="1"/>
</dbReference>
<evidence type="ECO:0000313" key="4">
    <source>
        <dbReference type="EMBL" id="MBC9795432.1"/>
    </source>
</evidence>
<dbReference type="GO" id="GO:0016989">
    <property type="term" value="F:sigma factor antagonist activity"/>
    <property type="evidence" value="ECO:0007669"/>
    <property type="project" value="TreeGrafter"/>
</dbReference>
<dbReference type="EMBL" id="JACVDC010000010">
    <property type="protein sequence ID" value="MBC9795432.1"/>
    <property type="molecule type" value="Genomic_DNA"/>
</dbReference>
<keyword evidence="1" id="KW-1133">Transmembrane helix</keyword>
<dbReference type="FunFam" id="2.60.120.1440:FF:000001">
    <property type="entry name" value="Putative anti-sigma factor"/>
    <property type="match status" value="1"/>
</dbReference>